<reference evidence="1 2" key="1">
    <citation type="submission" date="2020-07" db="EMBL/GenBank/DDBJ databases">
        <title>The yeast mating-type switching endonuclease HO is a domesticated member of an unorthodox homing genetic element family.</title>
        <authorList>
            <person name="Coughlan A.Y."/>
            <person name="Lombardi L."/>
            <person name="Braun-Galleani S."/>
            <person name="Martos A.R."/>
            <person name="Galeote V."/>
            <person name="Bigey F."/>
            <person name="Dequin S."/>
            <person name="Byrne K.P."/>
            <person name="Wolfe K.H."/>
        </authorList>
    </citation>
    <scope>NUCLEOTIDE SEQUENCE [LARGE SCALE GENOMIC DNA]</scope>
    <source>
        <strain evidence="1 2">NRRL Y-6702</strain>
    </source>
</reference>
<organism evidence="1 2">
    <name type="scientific">Zygotorulaspora mrakii</name>
    <name type="common">Zygosaccharomyces mrakii</name>
    <dbReference type="NCBI Taxonomy" id="42260"/>
    <lineage>
        <taxon>Eukaryota</taxon>
        <taxon>Fungi</taxon>
        <taxon>Dikarya</taxon>
        <taxon>Ascomycota</taxon>
        <taxon>Saccharomycotina</taxon>
        <taxon>Saccharomycetes</taxon>
        <taxon>Saccharomycetales</taxon>
        <taxon>Saccharomycetaceae</taxon>
        <taxon>Zygotorulaspora</taxon>
    </lineage>
</organism>
<protein>
    <submittedName>
        <fullName evidence="1">Uncharacterized protein</fullName>
    </submittedName>
</protein>
<dbReference type="Proteomes" id="UP000509704">
    <property type="component" value="Chromosome 1"/>
</dbReference>
<dbReference type="InterPro" id="IPR036412">
    <property type="entry name" value="HAD-like_sf"/>
</dbReference>
<dbReference type="OrthoDB" id="40579at2759"/>
<dbReference type="KEGG" id="zmk:HG535_0A04490"/>
<dbReference type="SFLD" id="SFLDG01129">
    <property type="entry name" value="C1.5:_HAD__Beta-PGM__Phosphata"/>
    <property type="match status" value="1"/>
</dbReference>
<dbReference type="CDD" id="cd07527">
    <property type="entry name" value="HAD_ScGPP-like"/>
    <property type="match status" value="1"/>
</dbReference>
<keyword evidence="2" id="KW-1185">Reference proteome</keyword>
<dbReference type="Pfam" id="PF00702">
    <property type="entry name" value="Hydrolase"/>
    <property type="match status" value="1"/>
</dbReference>
<dbReference type="AlphaFoldDB" id="A0A7H9AXJ4"/>
<dbReference type="RefSeq" id="XP_037142237.1">
    <property type="nucleotide sequence ID" value="XM_037286342.1"/>
</dbReference>
<dbReference type="Gene3D" id="3.40.50.1000">
    <property type="entry name" value="HAD superfamily/HAD-like"/>
    <property type="match status" value="1"/>
</dbReference>
<dbReference type="GeneID" id="59234145"/>
<dbReference type="EMBL" id="CP058604">
    <property type="protein sequence ID" value="QLG70509.1"/>
    <property type="molecule type" value="Genomic_DNA"/>
</dbReference>
<sequence>MPSIEVDLCLFDLDGTIINTTIAAESAWKRLCHTHRVDPQELFKHSHGSRTEDMFKKFFPLLDNRDGKAVKEFELSLGADYLDTVRVVPGAESLLLSLDVDTSTKAKIVDRKWAIITSGSPYLAFSWFDTLLKKVGKPNVFITGFDVKRGKPDPEGYFAAKVELCKIHGLDLKTSRTVVFEDAPVGIKAGKAIGSLVIGITTTYPKDVLFEAGADYVVEDLSAVTVTRNDNIHGITIDIEKAMSR</sequence>
<dbReference type="Gene3D" id="1.10.150.240">
    <property type="entry name" value="Putative phosphatase, domain 2"/>
    <property type="match status" value="1"/>
</dbReference>
<dbReference type="InterPro" id="IPR006439">
    <property type="entry name" value="HAD-SF_hydro_IA"/>
</dbReference>
<dbReference type="GO" id="GO:0003850">
    <property type="term" value="F:2-deoxyglucose-6-phosphatase activity"/>
    <property type="evidence" value="ECO:0007669"/>
    <property type="project" value="TreeGrafter"/>
</dbReference>
<dbReference type="InterPro" id="IPR023198">
    <property type="entry name" value="PGP-like_dom2"/>
</dbReference>
<proteinExistence type="predicted"/>
<name>A0A7H9AXJ4_ZYGMR</name>
<dbReference type="InterPro" id="IPR051806">
    <property type="entry name" value="HAD-like_SPP"/>
</dbReference>
<dbReference type="SFLD" id="SFLDS00003">
    <property type="entry name" value="Haloacid_Dehalogenase"/>
    <property type="match status" value="1"/>
</dbReference>
<gene>
    <name evidence="1" type="ORF">HG535_0A04490</name>
</gene>
<dbReference type="NCBIfam" id="TIGR01509">
    <property type="entry name" value="HAD-SF-IA-v3"/>
    <property type="match status" value="1"/>
</dbReference>
<dbReference type="PANTHER" id="PTHR43481:SF9">
    <property type="entry name" value="2-DEOXYGLUCOSE-6-PHOSPHATE PHOSPHATASE 1-RELATED"/>
    <property type="match status" value="1"/>
</dbReference>
<evidence type="ECO:0000313" key="2">
    <source>
        <dbReference type="Proteomes" id="UP000509704"/>
    </source>
</evidence>
<dbReference type="PANTHER" id="PTHR43481">
    <property type="entry name" value="FRUCTOSE-1-PHOSPHATE PHOSPHATASE"/>
    <property type="match status" value="1"/>
</dbReference>
<evidence type="ECO:0000313" key="1">
    <source>
        <dbReference type="EMBL" id="QLG70509.1"/>
    </source>
</evidence>
<accession>A0A7H9AXJ4</accession>
<dbReference type="SUPFAM" id="SSF56784">
    <property type="entry name" value="HAD-like"/>
    <property type="match status" value="1"/>
</dbReference>
<dbReference type="InterPro" id="IPR023214">
    <property type="entry name" value="HAD_sf"/>
</dbReference>